<proteinExistence type="predicted"/>
<evidence type="ECO:0000313" key="2">
    <source>
        <dbReference type="EMBL" id="KAF6205903.1"/>
    </source>
</evidence>
<keyword evidence="3" id="KW-1185">Reference proteome</keyword>
<evidence type="ECO:0000313" key="3">
    <source>
        <dbReference type="Proteomes" id="UP000466442"/>
    </source>
</evidence>
<comment type="caution">
    <text evidence="2">The sequence shown here is derived from an EMBL/GenBank/DDBJ whole genome shotgun (WGS) entry which is preliminary data.</text>
</comment>
<feature type="compositionally biased region" description="Basic and acidic residues" evidence="1">
    <location>
        <begin position="167"/>
        <end position="182"/>
    </location>
</feature>
<dbReference type="Proteomes" id="UP000466442">
    <property type="component" value="Linkage Group LG9"/>
</dbReference>
<gene>
    <name evidence="2" type="ORF">GE061_020078</name>
</gene>
<feature type="compositionally biased region" description="Basic and acidic residues" evidence="1">
    <location>
        <begin position="23"/>
        <end position="36"/>
    </location>
</feature>
<evidence type="ECO:0000256" key="1">
    <source>
        <dbReference type="SAM" id="MobiDB-lite"/>
    </source>
</evidence>
<organism evidence="2 3">
    <name type="scientific">Apolygus lucorum</name>
    <name type="common">Small green plant bug</name>
    <name type="synonym">Lygocoris lucorum</name>
    <dbReference type="NCBI Taxonomy" id="248454"/>
    <lineage>
        <taxon>Eukaryota</taxon>
        <taxon>Metazoa</taxon>
        <taxon>Ecdysozoa</taxon>
        <taxon>Arthropoda</taxon>
        <taxon>Hexapoda</taxon>
        <taxon>Insecta</taxon>
        <taxon>Pterygota</taxon>
        <taxon>Neoptera</taxon>
        <taxon>Paraneoptera</taxon>
        <taxon>Hemiptera</taxon>
        <taxon>Heteroptera</taxon>
        <taxon>Panheteroptera</taxon>
        <taxon>Cimicomorpha</taxon>
        <taxon>Miridae</taxon>
        <taxon>Mirini</taxon>
        <taxon>Apolygus</taxon>
    </lineage>
</organism>
<accession>A0A6A4J9S1</accession>
<protein>
    <submittedName>
        <fullName evidence="2">Uncharacterized protein</fullName>
    </submittedName>
</protein>
<name>A0A6A4J9S1_APOLU</name>
<dbReference type="EMBL" id="WIXP02000009">
    <property type="protein sequence ID" value="KAF6205903.1"/>
    <property type="molecule type" value="Genomic_DNA"/>
</dbReference>
<dbReference type="AlphaFoldDB" id="A0A6A4J9S1"/>
<feature type="region of interest" description="Disordered" evidence="1">
    <location>
        <begin position="159"/>
        <end position="204"/>
    </location>
</feature>
<reference evidence="2" key="1">
    <citation type="journal article" date="2021" name="Mol. Ecol. Resour.">
        <title>Apolygus lucorum genome provides insights into omnivorousness and mesophyll feeding.</title>
        <authorList>
            <person name="Liu Y."/>
            <person name="Liu H."/>
            <person name="Wang H."/>
            <person name="Huang T."/>
            <person name="Liu B."/>
            <person name="Yang B."/>
            <person name="Yin L."/>
            <person name="Li B."/>
            <person name="Zhang Y."/>
            <person name="Zhang S."/>
            <person name="Jiang F."/>
            <person name="Zhang X."/>
            <person name="Ren Y."/>
            <person name="Wang B."/>
            <person name="Wang S."/>
            <person name="Lu Y."/>
            <person name="Wu K."/>
            <person name="Fan W."/>
            <person name="Wang G."/>
        </authorList>
    </citation>
    <scope>NUCLEOTIDE SEQUENCE</scope>
    <source>
        <strain evidence="2">12Hb</strain>
    </source>
</reference>
<feature type="compositionally biased region" description="Polar residues" evidence="1">
    <location>
        <begin position="1"/>
        <end position="10"/>
    </location>
</feature>
<sequence>METVFLLSSDSNEEENTTAKSLEFQKSKSDNSDDDGENWKEALLARDLDALHTCTLMIVSEIPSSQRLELSQSIMDSLKYIKQIAFGKLKKEDSPVRRWKNSVLARNLDLIDTSLYIVMMDVPTSFREQLGKTIVAAVQDMEKVIKSDGSPAEQLIHCTGAENDGENSGKRNLRDYNDDFQKSSDASPPKLSRTDKVSETIKGPQQASLAPHVVAEMKKMILEGTCPICYKVFPHQATKCPACTNFATKMKLRLDEGFYLKCSHENNSGGVSCRSCRYNLYHLMVDAYEI</sequence>
<feature type="region of interest" description="Disordered" evidence="1">
    <location>
        <begin position="1"/>
        <end position="36"/>
    </location>
</feature>